<dbReference type="EMBL" id="LR796542">
    <property type="protein sequence ID" value="CAB4150419.1"/>
    <property type="molecule type" value="Genomic_DNA"/>
</dbReference>
<dbReference type="Pfam" id="PF03237">
    <property type="entry name" value="Terminase_6N"/>
    <property type="match status" value="1"/>
</dbReference>
<evidence type="ECO:0000256" key="3">
    <source>
        <dbReference type="ARBA" id="ARBA00022840"/>
    </source>
</evidence>
<keyword evidence="2" id="KW-0547">Nucleotide-binding</keyword>
<evidence type="ECO:0000256" key="1">
    <source>
        <dbReference type="ARBA" id="ARBA00022612"/>
    </source>
</evidence>
<dbReference type="EMBL" id="LR798387">
    <property type="protein sequence ID" value="CAB5228354.1"/>
    <property type="molecule type" value="Genomic_DNA"/>
</dbReference>
<keyword evidence="1" id="KW-1188">Viral release from host cell</keyword>
<evidence type="ECO:0000313" key="7">
    <source>
        <dbReference type="EMBL" id="CAB4182900.1"/>
    </source>
</evidence>
<evidence type="ECO:0000256" key="4">
    <source>
        <dbReference type="ARBA" id="ARBA00023219"/>
    </source>
</evidence>
<dbReference type="EMBL" id="LR797290">
    <property type="protein sequence ID" value="CAB4199989.1"/>
    <property type="molecule type" value="Genomic_DNA"/>
</dbReference>
<dbReference type="EMBL" id="LR797031">
    <property type="protein sequence ID" value="CAB4182900.1"/>
    <property type="molecule type" value="Genomic_DNA"/>
</dbReference>
<evidence type="ECO:0000313" key="9">
    <source>
        <dbReference type="EMBL" id="CAB4218640.1"/>
    </source>
</evidence>
<dbReference type="Gene3D" id="3.30.420.240">
    <property type="match status" value="1"/>
</dbReference>
<evidence type="ECO:0000313" key="6">
    <source>
        <dbReference type="EMBL" id="CAB4150419.1"/>
    </source>
</evidence>
<feature type="domain" description="Terminase large subunit gp17-like C-terminal" evidence="5">
    <location>
        <begin position="239"/>
        <end position="378"/>
    </location>
</feature>
<dbReference type="InterPro" id="IPR035421">
    <property type="entry name" value="Terminase_6C"/>
</dbReference>
<organism evidence="9">
    <name type="scientific">uncultured Caudovirales phage</name>
    <dbReference type="NCBI Taxonomy" id="2100421"/>
    <lineage>
        <taxon>Viruses</taxon>
        <taxon>Duplodnaviria</taxon>
        <taxon>Heunggongvirae</taxon>
        <taxon>Uroviricota</taxon>
        <taxon>Caudoviricetes</taxon>
        <taxon>Peduoviridae</taxon>
        <taxon>Maltschvirus</taxon>
        <taxon>Maltschvirus maltsch</taxon>
    </lineage>
</organism>
<dbReference type="EMBL" id="LR797473">
    <property type="protein sequence ID" value="CAB4218640.1"/>
    <property type="molecule type" value="Genomic_DNA"/>
</dbReference>
<keyword evidence="4" id="KW-0231">Viral genome packaging</keyword>
<dbReference type="GO" id="GO:0005524">
    <property type="term" value="F:ATP binding"/>
    <property type="evidence" value="ECO:0007669"/>
    <property type="project" value="UniProtKB-KW"/>
</dbReference>
<dbReference type="NCBIfam" id="TIGR01630">
    <property type="entry name" value="psiM2_ORF9"/>
    <property type="match status" value="1"/>
</dbReference>
<keyword evidence="3" id="KW-0067">ATP-binding</keyword>
<gene>
    <name evidence="7" type="ORF">UFOVP1093_23</name>
    <name evidence="8" type="ORF">UFOVP1340_22</name>
    <name evidence="10" type="ORF">UFOVP1538_34</name>
    <name evidence="9" type="ORF">UFOVP1600_27</name>
    <name evidence="6" type="ORF">UFOVP569_28</name>
</gene>
<dbReference type="Pfam" id="PF17289">
    <property type="entry name" value="Terminase_6C"/>
    <property type="match status" value="1"/>
</dbReference>
<proteinExistence type="predicted"/>
<evidence type="ECO:0000313" key="10">
    <source>
        <dbReference type="EMBL" id="CAB5228354.1"/>
    </source>
</evidence>
<protein>
    <submittedName>
        <fullName evidence="9">Archaeophage PsiM2, terminase large subunit</fullName>
    </submittedName>
</protein>
<accession>A0A6J5STP9</accession>
<dbReference type="Gene3D" id="3.40.50.300">
    <property type="entry name" value="P-loop containing nucleotide triphosphate hydrolases"/>
    <property type="match status" value="1"/>
</dbReference>
<sequence>MQEIRLSLPELHSAQAEVMRTAKRFNVLACGRRWGKTTLGGNVIAPIVIDKGLPFGWFAPNYRLLEEAYLSHRKMYAPIIARAVTMPAPRIELITGGVIDYWTLMDPKTVARGRKYGAIAVDEAAMTPYLEEAWNKALRPTLTDYKGDAWFFSTPNGHNYFHVLYENHLADENWQSWQMPTTANPYIDPAEVEAASRSLPSMAYRQEYLAEFLNADGARIRREWLRSGDFDEDAPVYLGVDLAISEKATADFTSIVAMSILDNGTVYVRDVARMRAPFHQVINFVKQMADKWKPKSIGIENVQYQAAVIQELLRTTKLPVVGIRPDKDKVTRFTALEARYEQGLVVHSASLPKWFTDELLSFPIGHHDDSVDAEVYAYTVSQRKNTLMAY</sequence>
<evidence type="ECO:0000256" key="2">
    <source>
        <dbReference type="ARBA" id="ARBA00022741"/>
    </source>
</evidence>
<reference evidence="9" key="1">
    <citation type="submission" date="2020-05" db="EMBL/GenBank/DDBJ databases">
        <authorList>
            <person name="Chiriac C."/>
            <person name="Salcher M."/>
            <person name="Ghai R."/>
            <person name="Kavagutti S V."/>
        </authorList>
    </citation>
    <scope>NUCLEOTIDE SEQUENCE</scope>
</reference>
<name>A0A6J5STP9_9CAUD</name>
<dbReference type="InterPro" id="IPR027417">
    <property type="entry name" value="P-loop_NTPase"/>
</dbReference>
<evidence type="ECO:0000313" key="8">
    <source>
        <dbReference type="EMBL" id="CAB4199989.1"/>
    </source>
</evidence>
<evidence type="ECO:0000259" key="5">
    <source>
        <dbReference type="Pfam" id="PF17289"/>
    </source>
</evidence>
<dbReference type="InterPro" id="IPR006517">
    <property type="entry name" value="Phage_terminase_lsu-like_C"/>
</dbReference>